<dbReference type="AlphaFoldDB" id="A0AAW1HYN2"/>
<dbReference type="EMBL" id="JBDFQZ010000010">
    <property type="protein sequence ID" value="KAK9682147.1"/>
    <property type="molecule type" value="Genomic_DNA"/>
</dbReference>
<dbReference type="PROSITE" id="PS51375">
    <property type="entry name" value="PPR"/>
    <property type="match status" value="7"/>
</dbReference>
<evidence type="ECO:0000256" key="1">
    <source>
        <dbReference type="ARBA" id="ARBA00022737"/>
    </source>
</evidence>
<dbReference type="Pfam" id="PF12854">
    <property type="entry name" value="PPR_1"/>
    <property type="match status" value="1"/>
</dbReference>
<dbReference type="FunFam" id="1.25.40.10:FF:000090">
    <property type="entry name" value="Pentatricopeptide repeat-containing protein, chloroplastic"/>
    <property type="match status" value="1"/>
</dbReference>
<dbReference type="Pfam" id="PF13041">
    <property type="entry name" value="PPR_2"/>
    <property type="match status" value="5"/>
</dbReference>
<dbReference type="Pfam" id="PF20431">
    <property type="entry name" value="E_motif"/>
    <property type="match status" value="1"/>
</dbReference>
<feature type="repeat" description="PPR" evidence="2">
    <location>
        <begin position="309"/>
        <end position="343"/>
    </location>
</feature>
<dbReference type="FunFam" id="1.25.40.10:FF:000688">
    <property type="entry name" value="Pentatricopeptide repeat-containing protein"/>
    <property type="match status" value="1"/>
</dbReference>
<sequence>MWRQRCDYIANLLESCIIHKAHKPGKLLHAHIIRTGLSSHTYLLNRLLDFYSKCNDPIYARHVFDEIPQRDVYSWNSMLSGLCAINKLDDAHKLFDEMPERNVVSWNNMISGFVKVGDYCNALDMYVMMVLEGFVPTRFTFASVFSACGVLLEVEFGRLCHGFAVKVGVIENMFVGNALLNLYCKCRCVGDAVRVFEELSDPNEVSFTALMGGLVESRRTEDALGVFKLMHRTRVCIDAVSLSSIVNACTKGENDGLSFKVHGTLVHGLCVKLGFQNDFHFLNSLLDMYAKAGDMDSAHMIFQSISKPNVVSWNIMIAGYGKIGECDKAMELMEKMTSSGYEPDEVTFINMIASCVKSGDVRVGRQVFDTMACRSLSSWNALISGYSQTKMHDEAITLFKTMQFQNVKPDSTTLAIVLTSCAEMEFLEGGKQVHAVSIKSKINNNMYVGSGLMTLYSKSGKMGTAKFIFDRLTSLDIVCWNSILAGFSANSRETEAFDFFNTMRRRGMRPTQFSYATMLSCCAKQSFPSQGKQLHALILKAGSIDDVYVGSALIDMYCKCGNVVAAREIFNAMPVKNVVVWNEMIHGYGQNGYGEEAVRLYLFMIRTGEKIDEITFVAILTACSHSGLVDEGVKIFESMLTQHGIKPLLDHYTCIVDALGRAGRLREVQMLIERLPCKDDPVIWEVLLSSCRVYGDVFVAKYAAEKLVSLNPRSSTPYVLLGNMYSSEGRWEEARAVRELMDYKGVNKNGGLSWTDNLDGIRSQCG</sequence>
<dbReference type="GO" id="GO:0009451">
    <property type="term" value="P:RNA modification"/>
    <property type="evidence" value="ECO:0007669"/>
    <property type="project" value="InterPro"/>
</dbReference>
<comment type="caution">
    <text evidence="3">The sequence shown here is derived from an EMBL/GenBank/DDBJ whole genome shotgun (WGS) entry which is preliminary data.</text>
</comment>
<dbReference type="GO" id="GO:0003723">
    <property type="term" value="F:RNA binding"/>
    <property type="evidence" value="ECO:0007669"/>
    <property type="project" value="InterPro"/>
</dbReference>
<feature type="repeat" description="PPR" evidence="2">
    <location>
        <begin position="203"/>
        <end position="237"/>
    </location>
</feature>
<evidence type="ECO:0000313" key="3">
    <source>
        <dbReference type="EMBL" id="KAK9682147.1"/>
    </source>
</evidence>
<evidence type="ECO:0008006" key="5">
    <source>
        <dbReference type="Google" id="ProtNLM"/>
    </source>
</evidence>
<feature type="repeat" description="PPR" evidence="2">
    <location>
        <begin position="71"/>
        <end position="105"/>
    </location>
</feature>
<dbReference type="NCBIfam" id="TIGR00756">
    <property type="entry name" value="PPR"/>
    <property type="match status" value="9"/>
</dbReference>
<dbReference type="Proteomes" id="UP001443914">
    <property type="component" value="Unassembled WGS sequence"/>
</dbReference>
<protein>
    <recommendedName>
        <fullName evidence="5">Pentatricopeptide repeat-containing protein</fullName>
    </recommendedName>
</protein>
<dbReference type="InterPro" id="IPR002885">
    <property type="entry name" value="PPR_rpt"/>
</dbReference>
<feature type="repeat" description="PPR" evidence="2">
    <location>
        <begin position="375"/>
        <end position="409"/>
    </location>
</feature>
<dbReference type="PANTHER" id="PTHR47926:SF343">
    <property type="entry name" value="PENTACOTRIPEPTIDE-REPEAT REGION OF PRORP DOMAIN-CONTAINING PROTEIN"/>
    <property type="match status" value="1"/>
</dbReference>
<feature type="repeat" description="PPR" evidence="2">
    <location>
        <begin position="577"/>
        <end position="611"/>
    </location>
</feature>
<dbReference type="PANTHER" id="PTHR47926">
    <property type="entry name" value="PENTATRICOPEPTIDE REPEAT-CONTAINING PROTEIN"/>
    <property type="match status" value="1"/>
</dbReference>
<accession>A0AAW1HYN2</accession>
<dbReference type="SUPFAM" id="SSF48452">
    <property type="entry name" value="TPR-like"/>
    <property type="match status" value="1"/>
</dbReference>
<feature type="repeat" description="PPR" evidence="2">
    <location>
        <begin position="612"/>
        <end position="647"/>
    </location>
</feature>
<dbReference type="Pfam" id="PF01535">
    <property type="entry name" value="PPR"/>
    <property type="match status" value="4"/>
</dbReference>
<feature type="repeat" description="PPR" evidence="2">
    <location>
        <begin position="476"/>
        <end position="510"/>
    </location>
</feature>
<dbReference type="Gene3D" id="1.25.40.10">
    <property type="entry name" value="Tetratricopeptide repeat domain"/>
    <property type="match status" value="5"/>
</dbReference>
<keyword evidence="4" id="KW-1185">Reference proteome</keyword>
<gene>
    <name evidence="3" type="ORF">RND81_10G053600</name>
</gene>
<dbReference type="InterPro" id="IPR011990">
    <property type="entry name" value="TPR-like_helical_dom_sf"/>
</dbReference>
<keyword evidence="1" id="KW-0677">Repeat</keyword>
<name>A0AAW1HYN2_SAPOF</name>
<organism evidence="3 4">
    <name type="scientific">Saponaria officinalis</name>
    <name type="common">Common soapwort</name>
    <name type="synonym">Lychnis saponaria</name>
    <dbReference type="NCBI Taxonomy" id="3572"/>
    <lineage>
        <taxon>Eukaryota</taxon>
        <taxon>Viridiplantae</taxon>
        <taxon>Streptophyta</taxon>
        <taxon>Embryophyta</taxon>
        <taxon>Tracheophyta</taxon>
        <taxon>Spermatophyta</taxon>
        <taxon>Magnoliopsida</taxon>
        <taxon>eudicotyledons</taxon>
        <taxon>Gunneridae</taxon>
        <taxon>Pentapetalae</taxon>
        <taxon>Caryophyllales</taxon>
        <taxon>Caryophyllaceae</taxon>
        <taxon>Caryophylleae</taxon>
        <taxon>Saponaria</taxon>
    </lineage>
</organism>
<evidence type="ECO:0000313" key="4">
    <source>
        <dbReference type="Proteomes" id="UP001443914"/>
    </source>
</evidence>
<proteinExistence type="predicted"/>
<dbReference type="InterPro" id="IPR046848">
    <property type="entry name" value="E_motif"/>
</dbReference>
<dbReference type="InterPro" id="IPR046960">
    <property type="entry name" value="PPR_At4g14850-like_plant"/>
</dbReference>
<evidence type="ECO:0000256" key="2">
    <source>
        <dbReference type="PROSITE-ProRule" id="PRU00708"/>
    </source>
</evidence>
<dbReference type="FunFam" id="1.25.40.10:FF:000442">
    <property type="entry name" value="Pentatricopeptide repeat-containing protein At3g49710"/>
    <property type="match status" value="1"/>
</dbReference>
<reference evidence="3" key="1">
    <citation type="submission" date="2024-03" db="EMBL/GenBank/DDBJ databases">
        <title>WGS assembly of Saponaria officinalis var. Norfolk2.</title>
        <authorList>
            <person name="Jenkins J."/>
            <person name="Shu S."/>
            <person name="Grimwood J."/>
            <person name="Barry K."/>
            <person name="Goodstein D."/>
            <person name="Schmutz J."/>
            <person name="Leebens-Mack J."/>
            <person name="Osbourn A."/>
        </authorList>
    </citation>
    <scope>NUCLEOTIDE SEQUENCE [LARGE SCALE GENOMIC DNA]</scope>
    <source>
        <strain evidence="3">JIC</strain>
    </source>
</reference>